<dbReference type="PROSITE" id="PS50109">
    <property type="entry name" value="HIS_KIN"/>
    <property type="match status" value="1"/>
</dbReference>
<feature type="domain" description="Histidine kinase" evidence="1">
    <location>
        <begin position="1"/>
        <end position="110"/>
    </location>
</feature>
<dbReference type="PANTHER" id="PTHR43065">
    <property type="entry name" value="SENSOR HISTIDINE KINASE"/>
    <property type="match status" value="1"/>
</dbReference>
<organism evidence="2">
    <name type="scientific">bioreactor metagenome</name>
    <dbReference type="NCBI Taxonomy" id="1076179"/>
    <lineage>
        <taxon>unclassified sequences</taxon>
        <taxon>metagenomes</taxon>
        <taxon>ecological metagenomes</taxon>
    </lineage>
</organism>
<dbReference type="AlphaFoldDB" id="A0A644YVX9"/>
<dbReference type="SUPFAM" id="SSF55874">
    <property type="entry name" value="ATPase domain of HSP90 chaperone/DNA topoisomerase II/histidine kinase"/>
    <property type="match status" value="1"/>
</dbReference>
<dbReference type="Gene3D" id="3.30.565.10">
    <property type="entry name" value="Histidine kinase-like ATPase, C-terminal domain"/>
    <property type="match status" value="1"/>
</dbReference>
<evidence type="ECO:0000259" key="1">
    <source>
        <dbReference type="PROSITE" id="PS50109"/>
    </source>
</evidence>
<comment type="caution">
    <text evidence="2">The sequence shown here is derived from an EMBL/GenBank/DDBJ whole genome shotgun (WGS) entry which is preliminary data.</text>
</comment>
<reference evidence="2" key="1">
    <citation type="submission" date="2019-08" db="EMBL/GenBank/DDBJ databases">
        <authorList>
            <person name="Kucharzyk K."/>
            <person name="Murdoch R.W."/>
            <person name="Higgins S."/>
            <person name="Loffler F."/>
        </authorList>
    </citation>
    <scope>NUCLEOTIDE SEQUENCE</scope>
</reference>
<dbReference type="InterPro" id="IPR003594">
    <property type="entry name" value="HATPase_dom"/>
</dbReference>
<dbReference type="Pfam" id="PF02518">
    <property type="entry name" value="HATPase_c"/>
    <property type="match status" value="1"/>
</dbReference>
<name>A0A644YVX9_9ZZZZ</name>
<dbReference type="EMBL" id="VSSQ01006454">
    <property type="protein sequence ID" value="MPM32745.1"/>
    <property type="molecule type" value="Genomic_DNA"/>
</dbReference>
<protein>
    <recommendedName>
        <fullName evidence="1">Histidine kinase domain-containing protein</fullName>
    </recommendedName>
</protein>
<accession>A0A644YVX9</accession>
<proteinExistence type="predicted"/>
<gene>
    <name evidence="2" type="ORF">SDC9_79310</name>
</gene>
<dbReference type="InterPro" id="IPR036890">
    <property type="entry name" value="HATPase_C_sf"/>
</dbReference>
<dbReference type="InterPro" id="IPR005467">
    <property type="entry name" value="His_kinase_dom"/>
</dbReference>
<dbReference type="SMART" id="SM00387">
    <property type="entry name" value="HATPase_c"/>
    <property type="match status" value="1"/>
</dbReference>
<evidence type="ECO:0000313" key="2">
    <source>
        <dbReference type="EMBL" id="MPM32745.1"/>
    </source>
</evidence>
<sequence length="180" mass="19609">MKELSLNILDIAQNSIKANAKHVEILLKREGNRLTIQISDDGTGMSPAFAAEAANPFTTTRTTRKVGMGLPLFKMAAEQTGGTFSLISRQAQYEGDAHGTTVTATFDTAHVDCEPLGDITETILALIQGNPDLSLTYVYHSQAGEQRLSTDEMREVLGDDVPLNSPEVLAWAREYLQETP</sequence>